<keyword evidence="2" id="KW-1185">Reference proteome</keyword>
<proteinExistence type="predicted"/>
<gene>
    <name evidence="1" type="ORF">V6N11_061249</name>
</gene>
<name>A0ABR2NV54_9ROSI</name>
<reference evidence="1 2" key="1">
    <citation type="journal article" date="2024" name="G3 (Bethesda)">
        <title>Genome assembly of Hibiscus sabdariffa L. provides insights into metabolisms of medicinal natural products.</title>
        <authorList>
            <person name="Kim T."/>
        </authorList>
    </citation>
    <scope>NUCLEOTIDE SEQUENCE [LARGE SCALE GENOMIC DNA]</scope>
    <source>
        <strain evidence="1">TK-2024</strain>
        <tissue evidence="1">Old leaves</tissue>
    </source>
</reference>
<evidence type="ECO:0000313" key="1">
    <source>
        <dbReference type="EMBL" id="KAK8980029.1"/>
    </source>
</evidence>
<comment type="caution">
    <text evidence="1">The sequence shown here is derived from an EMBL/GenBank/DDBJ whole genome shotgun (WGS) entry which is preliminary data.</text>
</comment>
<protein>
    <submittedName>
        <fullName evidence="1">Uncharacterized protein</fullName>
    </submittedName>
</protein>
<evidence type="ECO:0000313" key="2">
    <source>
        <dbReference type="Proteomes" id="UP001396334"/>
    </source>
</evidence>
<dbReference type="EMBL" id="JBBPBN010000097">
    <property type="protein sequence ID" value="KAK8980029.1"/>
    <property type="molecule type" value="Genomic_DNA"/>
</dbReference>
<organism evidence="1 2">
    <name type="scientific">Hibiscus sabdariffa</name>
    <name type="common">roselle</name>
    <dbReference type="NCBI Taxonomy" id="183260"/>
    <lineage>
        <taxon>Eukaryota</taxon>
        <taxon>Viridiplantae</taxon>
        <taxon>Streptophyta</taxon>
        <taxon>Embryophyta</taxon>
        <taxon>Tracheophyta</taxon>
        <taxon>Spermatophyta</taxon>
        <taxon>Magnoliopsida</taxon>
        <taxon>eudicotyledons</taxon>
        <taxon>Gunneridae</taxon>
        <taxon>Pentapetalae</taxon>
        <taxon>rosids</taxon>
        <taxon>malvids</taxon>
        <taxon>Malvales</taxon>
        <taxon>Malvaceae</taxon>
        <taxon>Malvoideae</taxon>
        <taxon>Hibiscus</taxon>
    </lineage>
</organism>
<accession>A0ABR2NV54</accession>
<dbReference type="Proteomes" id="UP001396334">
    <property type="component" value="Unassembled WGS sequence"/>
</dbReference>
<sequence length="116" mass="13135">MWDFKNPTFYDHTTQPLPQSHNSALKLSVRWHAMPELDFTDCMAAAISFASLPALDKITPPGSRKEYARNSYIQMQYSTPSANTTGKGNKELKSLRKARPLNSVFKAITMSLLVWK</sequence>